<dbReference type="EMBL" id="GG674222">
    <property type="protein sequence ID" value="EER14497.1"/>
    <property type="molecule type" value="Genomic_DNA"/>
</dbReference>
<dbReference type="InterPro" id="IPR001584">
    <property type="entry name" value="Integrase_cat-core"/>
</dbReference>
<reference evidence="2 3" key="1">
    <citation type="submission" date="2008-07" db="EMBL/GenBank/DDBJ databases">
        <authorList>
            <person name="El-Sayed N."/>
            <person name="Caler E."/>
            <person name="Inman J."/>
            <person name="Amedeo P."/>
            <person name="Hass B."/>
            <person name="Wortman J."/>
        </authorList>
    </citation>
    <scope>NUCLEOTIDE SEQUENCE [LARGE SCALE GENOMIC DNA]</scope>
    <source>
        <strain evidence="3">ATCC 50983 / TXsc</strain>
    </source>
</reference>
<organism evidence="3">
    <name type="scientific">Perkinsus marinus (strain ATCC 50983 / TXsc)</name>
    <dbReference type="NCBI Taxonomy" id="423536"/>
    <lineage>
        <taxon>Eukaryota</taxon>
        <taxon>Sar</taxon>
        <taxon>Alveolata</taxon>
        <taxon>Perkinsozoa</taxon>
        <taxon>Perkinsea</taxon>
        <taxon>Perkinsida</taxon>
        <taxon>Perkinsidae</taxon>
        <taxon>Perkinsus</taxon>
    </lineage>
</organism>
<feature type="non-terminal residue" evidence="2">
    <location>
        <position position="1"/>
    </location>
</feature>
<keyword evidence="3" id="KW-1185">Reference proteome</keyword>
<dbReference type="Gene3D" id="3.30.420.10">
    <property type="entry name" value="Ribonuclease H-like superfamily/Ribonuclease H"/>
    <property type="match status" value="1"/>
</dbReference>
<dbReference type="GeneID" id="9045029"/>
<dbReference type="InterPro" id="IPR050951">
    <property type="entry name" value="Retrovirus_Pol_polyprotein"/>
</dbReference>
<proteinExistence type="predicted"/>
<evidence type="ECO:0000313" key="3">
    <source>
        <dbReference type="Proteomes" id="UP000007800"/>
    </source>
</evidence>
<dbReference type="InterPro" id="IPR036397">
    <property type="entry name" value="RNaseH_sf"/>
</dbReference>
<dbReference type="PANTHER" id="PTHR37984:SF5">
    <property type="entry name" value="PROTEIN NYNRIN-LIKE"/>
    <property type="match status" value="1"/>
</dbReference>
<dbReference type="AlphaFoldDB" id="C5KLY2"/>
<dbReference type="GO" id="GO:0003676">
    <property type="term" value="F:nucleic acid binding"/>
    <property type="evidence" value="ECO:0007669"/>
    <property type="project" value="InterPro"/>
</dbReference>
<sequence>NLKQHCKQAVVQCRSCQKGKTFPGDRQPWHELNSSRRTTVPFAKVSTDIVGPYKTTNGESKMYAITLIDSATGYALARTTKRCPSSEDVVDIFQHLTEEFCTSPLVVHTDNGSVFVSERFSKYLRSIRAVHERSAVFASWSNGKVERLHRDINAYIR</sequence>
<evidence type="ECO:0000313" key="2">
    <source>
        <dbReference type="EMBL" id="EER14497.1"/>
    </source>
</evidence>
<name>C5KLY2_PERM5</name>
<dbReference type="GO" id="GO:0015074">
    <property type="term" value="P:DNA integration"/>
    <property type="evidence" value="ECO:0007669"/>
    <property type="project" value="InterPro"/>
</dbReference>
<dbReference type="InterPro" id="IPR012337">
    <property type="entry name" value="RNaseH-like_sf"/>
</dbReference>
<feature type="domain" description="Integrase catalytic" evidence="1">
    <location>
        <begin position="37"/>
        <end position="157"/>
    </location>
</feature>
<protein>
    <recommendedName>
        <fullName evidence="1">Integrase catalytic domain-containing protein</fullName>
    </recommendedName>
</protein>
<dbReference type="OrthoDB" id="95964at2759"/>
<dbReference type="SUPFAM" id="SSF53098">
    <property type="entry name" value="Ribonuclease H-like"/>
    <property type="match status" value="1"/>
</dbReference>
<dbReference type="Proteomes" id="UP000007800">
    <property type="component" value="Unassembled WGS sequence"/>
</dbReference>
<dbReference type="InParanoid" id="C5KLY2"/>
<dbReference type="PROSITE" id="PS50994">
    <property type="entry name" value="INTEGRASE"/>
    <property type="match status" value="1"/>
</dbReference>
<gene>
    <name evidence="2" type="ORF">Pmar_PMAR024384</name>
</gene>
<accession>C5KLY2</accession>
<dbReference type="RefSeq" id="XP_002782702.1">
    <property type="nucleotide sequence ID" value="XM_002782656.1"/>
</dbReference>
<evidence type="ECO:0000259" key="1">
    <source>
        <dbReference type="PROSITE" id="PS50994"/>
    </source>
</evidence>
<feature type="non-terminal residue" evidence="2">
    <location>
        <position position="157"/>
    </location>
</feature>
<dbReference type="Pfam" id="PF00665">
    <property type="entry name" value="rve"/>
    <property type="match status" value="1"/>
</dbReference>
<dbReference type="PANTHER" id="PTHR37984">
    <property type="entry name" value="PROTEIN CBG26694"/>
    <property type="match status" value="1"/>
</dbReference>